<dbReference type="PANTHER" id="PTHR36985:SF1">
    <property type="entry name" value="TRANSLOCATION AND ASSEMBLY MODULE SUBUNIT TAMB"/>
    <property type="match status" value="1"/>
</dbReference>
<keyword evidence="6" id="KW-1185">Reference proteome</keyword>
<name>A0ABS3YNL2_9BACT</name>
<accession>A0ABS3YNL2</accession>
<proteinExistence type="predicted"/>
<evidence type="ECO:0000256" key="1">
    <source>
        <dbReference type="ARBA" id="ARBA00004167"/>
    </source>
</evidence>
<evidence type="ECO:0000313" key="5">
    <source>
        <dbReference type="EMBL" id="MBO9199408.1"/>
    </source>
</evidence>
<evidence type="ECO:0000256" key="4">
    <source>
        <dbReference type="ARBA" id="ARBA00023136"/>
    </source>
</evidence>
<keyword evidence="4" id="KW-0472">Membrane</keyword>
<keyword evidence="3" id="KW-1133">Transmembrane helix</keyword>
<keyword evidence="2" id="KW-0812">Transmembrane</keyword>
<organism evidence="5 6">
    <name type="scientific">Niastella soli</name>
    <dbReference type="NCBI Taxonomy" id="2821487"/>
    <lineage>
        <taxon>Bacteria</taxon>
        <taxon>Pseudomonadati</taxon>
        <taxon>Bacteroidota</taxon>
        <taxon>Chitinophagia</taxon>
        <taxon>Chitinophagales</taxon>
        <taxon>Chitinophagaceae</taxon>
        <taxon>Niastella</taxon>
    </lineage>
</organism>
<comment type="subcellular location">
    <subcellularLocation>
        <location evidence="1">Membrane</location>
        <topology evidence="1">Single-pass membrane protein</topology>
    </subcellularLocation>
</comment>
<dbReference type="PANTHER" id="PTHR36985">
    <property type="entry name" value="TRANSLOCATION AND ASSEMBLY MODULE SUBUNIT TAMB"/>
    <property type="match status" value="1"/>
</dbReference>
<sequence>MTSYRNIVLKWTRRVALLLALLVILLAGLLIFLHTSTGKELLRGKVEDFLQKKWKTEVAIGNIDYVLPNWIRLEKVLILDRQNDTLLYAGDLYVRIKPLKLLSNTVDVTTIDLKNTSFHLRRGPNDAALNLQFIFDSFATTPKKKSRASDSKPILLSVKQLSLHHVQFSLSDKKTQIFLFVNINELSCLPNSLYPEKATYDIKTLGISNCQVILIDSSRRINVPEKPNPQKSNAAVRVSLDQLDLHHVYASYQKPLDNINYTLQVDSLLLLHPFLDLLHQMVSAQSVHISNTDVRLLEAKMAASRIQKEKPALSQPSSNKGWKIRVDTIGIVNNSFSYHNSSLPKRKGIDGNHLEVQDLNLQLSKSRYDADGLSTSLNECSFLFNKQLHVKQLQVAFRFTDSLLQLNDAAFTINRSELRSRGTISLPLAPGTYPVAASQFLLETLSVNYGDVLLAAPALTKQLPFSFLPSDQFSFTGRFSITGQQIATNDMRLSMSRNLFSLNGRLALQRNRLDQVLRADFHQLQMKRGLLSKEFLQQLQKSGLTLPEVITLTGSLESSNKKLIADLNVNSVFGQITIRGTAENISRPQQLAYEVQLQPKGFDIGKWIGRDSMVGKITGVITIQGIGIDPKTMIATTAIKLSSAEINRYTFSDIDLKAGLNRSKFSFLLQTRDPNLQTTVGLQGHLNPDYLADGTIHVAHADLKQLRLTNDSLLYSGDLRLHAVYKQPSSIVAEIETDSNNITINSRNFQTSAFSFLCRADADSTNILAKAPFLNAQVESNYPINQLSTEISALRKTVYPQDSASQKTTVSANPHHTSLRITLMEDSLLDALAPDLRLLQPITIAGKIDAGQDSLLSLQVLAPGFRYKRFECHDLHIDTKIADSTLLFSLSGREILTGKNRLTNAQVTGFAAQNSALVKAGVDDSTGRKFFTAGVQIKKENSATVLNILDTLILNYNKWTVSADNSIRILKEGYNFNNLLLKNREQSIFISSQDQQGLSPLAIRIENFDMGKLYNLLSPLDSSGVKGLLNADIVMQQPITKIPIVTGTIDARGIAYDNIPIGDFTLKSKTIGDSILMQGALSGANQLDIHGGIGLREKAFAVQAELQRLDMNMIYEFTKDFLSQLSGKVTADVHIAGTTNTPTINGKINLDSIQFAIKALNTTYGINKQILILENSDLQFGQFSLTDSAGHPFTISGKIADLISAEQKLDINLVTNNFVALNAPRRPGNLLYGMGIIDVNVSLKGSSRSPIIEGSAYLQGKSNFHVILASQSTASRNKKEGIIFVDIDTLNRLTGVVTQVPTDTIANVKSITGNLNLKVDKEAAITIIIDPSHKDELLLKGEAQLNAAIGKGSGLTGVYRLQSGYYQMNNLLLRGKFLVTKGSTVTFNGDPASAEADITTEYEIDASPKGLLNYKDDNTSYPPRVTFAVVFFIKGSLSKPELSFDIQLKPGKAVLQSTVKSDIEHALNRLRSDVAEMNKQVFSLLLTKQFVATGEQTNLESSNLNASNALKEGVSSFLSAAMNQMADQLIKGVDVDVNVNTYKTADDPVSKTDLGVSMSKDLFENRLVIRIEENIPVGNNTASAAKSGSQYVPDITTTYKLSKDGRLQLRAYQENEYDAVLQGYFTQYGINFTIELAYDKFKELIKRNKKSANEKE</sequence>
<reference evidence="5 6" key="1">
    <citation type="submission" date="2021-03" db="EMBL/GenBank/DDBJ databases">
        <title>Assistant Professor.</title>
        <authorList>
            <person name="Huq M.A."/>
        </authorList>
    </citation>
    <scope>NUCLEOTIDE SEQUENCE [LARGE SCALE GENOMIC DNA]</scope>
    <source>
        <strain evidence="5 6">MAH-29</strain>
    </source>
</reference>
<dbReference type="EMBL" id="JAGHKO010000001">
    <property type="protein sequence ID" value="MBO9199408.1"/>
    <property type="molecule type" value="Genomic_DNA"/>
</dbReference>
<evidence type="ECO:0000256" key="2">
    <source>
        <dbReference type="ARBA" id="ARBA00022692"/>
    </source>
</evidence>
<dbReference type="Proteomes" id="UP000677244">
    <property type="component" value="Unassembled WGS sequence"/>
</dbReference>
<protein>
    <recommendedName>
        <fullName evidence="7">AsmA domain-containing protein</fullName>
    </recommendedName>
</protein>
<gene>
    <name evidence="5" type="ORF">J7I42_03960</name>
</gene>
<evidence type="ECO:0000313" key="6">
    <source>
        <dbReference type="Proteomes" id="UP000677244"/>
    </source>
</evidence>
<dbReference type="RefSeq" id="WP_209137474.1">
    <property type="nucleotide sequence ID" value="NZ_JAGHKO010000001.1"/>
</dbReference>
<evidence type="ECO:0000256" key="3">
    <source>
        <dbReference type="ARBA" id="ARBA00022989"/>
    </source>
</evidence>
<comment type="caution">
    <text evidence="5">The sequence shown here is derived from an EMBL/GenBank/DDBJ whole genome shotgun (WGS) entry which is preliminary data.</text>
</comment>
<evidence type="ECO:0008006" key="7">
    <source>
        <dbReference type="Google" id="ProtNLM"/>
    </source>
</evidence>